<evidence type="ECO:0000313" key="4">
    <source>
        <dbReference type="Proteomes" id="UP000594263"/>
    </source>
</evidence>
<reference evidence="3" key="1">
    <citation type="submission" date="2021-01" db="UniProtKB">
        <authorList>
            <consortium name="EnsemblPlants"/>
        </authorList>
    </citation>
    <scope>IDENTIFICATION</scope>
</reference>
<feature type="region of interest" description="Disordered" evidence="1">
    <location>
        <begin position="76"/>
        <end position="98"/>
    </location>
</feature>
<keyword evidence="2" id="KW-0732">Signal</keyword>
<sequence>MHDQTTQHRTMKRPCFSLLSISIILLSLLVALAAWTANARKDSGDYWKGVMKDEPMPAALEALILPIPNTSSSLSSLVKKPDCRHEDPTASHAERKTFGYDIEPRPSVTAYLDGELGTGKTLIEGKLFSIEKPEQTPSAMEVAILSKSFEPRNSVSSYGD</sequence>
<protein>
    <submittedName>
        <fullName evidence="3">Uncharacterized protein</fullName>
    </submittedName>
</protein>
<name>A0A7N0RJ94_KALFE</name>
<evidence type="ECO:0000256" key="1">
    <source>
        <dbReference type="SAM" id="MobiDB-lite"/>
    </source>
</evidence>
<dbReference type="PANTHER" id="PTHR33731:SF2">
    <property type="entry name" value="ORGAN-SPECIFIC PROTEIN S2-LIKE"/>
    <property type="match status" value="1"/>
</dbReference>
<feature type="chain" id="PRO_5029833915" evidence="2">
    <location>
        <begin position="40"/>
        <end position="160"/>
    </location>
</feature>
<feature type="signal peptide" evidence="2">
    <location>
        <begin position="1"/>
        <end position="39"/>
    </location>
</feature>
<proteinExistence type="predicted"/>
<dbReference type="InterPro" id="IPR024489">
    <property type="entry name" value="Organ_specific_prot"/>
</dbReference>
<accession>A0A7N0RJ94</accession>
<dbReference type="Gramene" id="Kaladp0011s0984.1.v1.1">
    <property type="protein sequence ID" value="Kaladp0011s0984.1.v1.1"/>
    <property type="gene ID" value="Kaladp0011s0984.v1.1"/>
</dbReference>
<evidence type="ECO:0000256" key="2">
    <source>
        <dbReference type="SAM" id="SignalP"/>
    </source>
</evidence>
<organism evidence="3 4">
    <name type="scientific">Kalanchoe fedtschenkoi</name>
    <name type="common">Lavender scallops</name>
    <name type="synonym">South American air plant</name>
    <dbReference type="NCBI Taxonomy" id="63787"/>
    <lineage>
        <taxon>Eukaryota</taxon>
        <taxon>Viridiplantae</taxon>
        <taxon>Streptophyta</taxon>
        <taxon>Embryophyta</taxon>
        <taxon>Tracheophyta</taxon>
        <taxon>Spermatophyta</taxon>
        <taxon>Magnoliopsida</taxon>
        <taxon>eudicotyledons</taxon>
        <taxon>Gunneridae</taxon>
        <taxon>Pentapetalae</taxon>
        <taxon>Saxifragales</taxon>
        <taxon>Crassulaceae</taxon>
        <taxon>Kalanchoe</taxon>
    </lineage>
</organism>
<dbReference type="EnsemblPlants" id="Kaladp0011s0984.1.v1.1">
    <property type="protein sequence ID" value="Kaladp0011s0984.1.v1.1"/>
    <property type="gene ID" value="Kaladp0011s0984.v1.1"/>
</dbReference>
<dbReference type="AlphaFoldDB" id="A0A7N0RJ94"/>
<dbReference type="PANTHER" id="PTHR33731">
    <property type="entry name" value="PROTEIN, PUTATIVE-RELATED"/>
    <property type="match status" value="1"/>
</dbReference>
<dbReference type="Pfam" id="PF10950">
    <property type="entry name" value="Organ_specific"/>
    <property type="match status" value="1"/>
</dbReference>
<keyword evidence="4" id="KW-1185">Reference proteome</keyword>
<feature type="compositionally biased region" description="Basic and acidic residues" evidence="1">
    <location>
        <begin position="79"/>
        <end position="98"/>
    </location>
</feature>
<dbReference type="Proteomes" id="UP000594263">
    <property type="component" value="Unplaced"/>
</dbReference>
<evidence type="ECO:0000313" key="3">
    <source>
        <dbReference type="EnsemblPlants" id="Kaladp0011s0984.1.v1.1"/>
    </source>
</evidence>